<evidence type="ECO:0000256" key="1">
    <source>
        <dbReference type="SAM" id="SignalP"/>
    </source>
</evidence>
<reference evidence="2 3" key="1">
    <citation type="submission" date="2021-01" db="EMBL/GenBank/DDBJ databases">
        <title>Whole genome shotgun sequence of Verrucosispora lutea NBRC 106530.</title>
        <authorList>
            <person name="Komaki H."/>
            <person name="Tamura T."/>
        </authorList>
    </citation>
    <scope>NUCLEOTIDE SEQUENCE [LARGE SCALE GENOMIC DNA]</scope>
    <source>
        <strain evidence="2 3">NBRC 106530</strain>
    </source>
</reference>
<feature type="signal peptide" evidence="1">
    <location>
        <begin position="1"/>
        <end position="37"/>
    </location>
</feature>
<dbReference type="PROSITE" id="PS51318">
    <property type="entry name" value="TAT"/>
    <property type="match status" value="1"/>
</dbReference>
<dbReference type="Gene3D" id="2.60.120.430">
    <property type="entry name" value="Galactose-binding lectin"/>
    <property type="match status" value="1"/>
</dbReference>
<comment type="caution">
    <text evidence="2">The sequence shown here is derived from an EMBL/GenBank/DDBJ whole genome shotgun (WGS) entry which is preliminary data.</text>
</comment>
<keyword evidence="3" id="KW-1185">Reference proteome</keyword>
<feature type="chain" id="PRO_5047127111" description="Secreted protein" evidence="1">
    <location>
        <begin position="38"/>
        <end position="191"/>
    </location>
</feature>
<evidence type="ECO:0000313" key="2">
    <source>
        <dbReference type="EMBL" id="GIJ23143.1"/>
    </source>
</evidence>
<accession>A0ABQ4IYX2</accession>
<protein>
    <recommendedName>
        <fullName evidence="4">Secreted protein</fullName>
    </recommendedName>
</protein>
<evidence type="ECO:0000313" key="3">
    <source>
        <dbReference type="Proteomes" id="UP000643165"/>
    </source>
</evidence>
<dbReference type="EMBL" id="BOPB01000021">
    <property type="protein sequence ID" value="GIJ23143.1"/>
    <property type="molecule type" value="Genomic_DNA"/>
</dbReference>
<dbReference type="Proteomes" id="UP000643165">
    <property type="component" value="Unassembled WGS sequence"/>
</dbReference>
<dbReference type="InterPro" id="IPR006311">
    <property type="entry name" value="TAT_signal"/>
</dbReference>
<dbReference type="RefSeq" id="WP_204001302.1">
    <property type="nucleotide sequence ID" value="NZ_BOPB01000021.1"/>
</dbReference>
<proteinExistence type="predicted"/>
<organism evidence="2 3">
    <name type="scientific">Micromonospora lutea</name>
    <dbReference type="NCBI Taxonomy" id="419825"/>
    <lineage>
        <taxon>Bacteria</taxon>
        <taxon>Bacillati</taxon>
        <taxon>Actinomycetota</taxon>
        <taxon>Actinomycetes</taxon>
        <taxon>Micromonosporales</taxon>
        <taxon>Micromonosporaceae</taxon>
        <taxon>Micromonospora</taxon>
    </lineage>
</organism>
<sequence length="191" mass="20531">MTTSQRRGRRLARTLAAVTAALTASALAVLPAAPASADPTNLDACRADSRPSYVDVNPWQARGNHIDAWPAPYGIESLDALRVSATGTTRIDHWGANKNVQGDTALAPAGWPLPGERQYMLIARVTTGYVWHDARERYYVPNEWFPVGANSGCLGIVVFAGSGTPKLQFSINDSKIGDNGGGPSVTVRQWW</sequence>
<keyword evidence="1" id="KW-0732">Signal</keyword>
<evidence type="ECO:0008006" key="4">
    <source>
        <dbReference type="Google" id="ProtNLM"/>
    </source>
</evidence>
<gene>
    <name evidence="2" type="ORF">Vlu01_37670</name>
</gene>
<name>A0ABQ4IYX2_9ACTN</name>